<organism evidence="2 3">
    <name type="scientific">Corchorus olitorius</name>
    <dbReference type="NCBI Taxonomy" id="93759"/>
    <lineage>
        <taxon>Eukaryota</taxon>
        <taxon>Viridiplantae</taxon>
        <taxon>Streptophyta</taxon>
        <taxon>Embryophyta</taxon>
        <taxon>Tracheophyta</taxon>
        <taxon>Spermatophyta</taxon>
        <taxon>Magnoliopsida</taxon>
        <taxon>eudicotyledons</taxon>
        <taxon>Gunneridae</taxon>
        <taxon>Pentapetalae</taxon>
        <taxon>rosids</taxon>
        <taxon>malvids</taxon>
        <taxon>Malvales</taxon>
        <taxon>Malvaceae</taxon>
        <taxon>Grewioideae</taxon>
        <taxon>Apeibeae</taxon>
        <taxon>Corchorus</taxon>
    </lineage>
</organism>
<evidence type="ECO:0000313" key="3">
    <source>
        <dbReference type="Proteomes" id="UP000187203"/>
    </source>
</evidence>
<comment type="caution">
    <text evidence="2">The sequence shown here is derived from an EMBL/GenBank/DDBJ whole genome shotgun (WGS) entry which is preliminary data.</text>
</comment>
<proteinExistence type="predicted"/>
<feature type="region of interest" description="Disordered" evidence="1">
    <location>
        <begin position="1"/>
        <end position="100"/>
    </location>
</feature>
<feature type="compositionally biased region" description="Polar residues" evidence="1">
    <location>
        <begin position="61"/>
        <end position="71"/>
    </location>
</feature>
<dbReference type="Proteomes" id="UP000187203">
    <property type="component" value="Unassembled WGS sequence"/>
</dbReference>
<reference evidence="3" key="1">
    <citation type="submission" date="2013-09" db="EMBL/GenBank/DDBJ databases">
        <title>Corchorus olitorius genome sequencing.</title>
        <authorList>
            <person name="Alam M."/>
            <person name="Haque M.S."/>
            <person name="Islam M.S."/>
            <person name="Emdad E.M."/>
            <person name="Islam M.M."/>
            <person name="Ahmed B."/>
            <person name="Halim A."/>
            <person name="Hossen Q.M.M."/>
            <person name="Hossain M.Z."/>
            <person name="Ahmed R."/>
            <person name="Khan M.M."/>
            <person name="Islam R."/>
            <person name="Rashid M.M."/>
            <person name="Khan S.A."/>
            <person name="Rahman M.S."/>
            <person name="Alam M."/>
            <person name="Yahiya A.S."/>
            <person name="Khan M.S."/>
            <person name="Azam M.S."/>
            <person name="Haque T."/>
            <person name="Lashkar M.Z.H."/>
            <person name="Akhand A.I."/>
            <person name="Morshed G."/>
            <person name="Roy S."/>
            <person name="Uddin K.S."/>
            <person name="Rabeya T."/>
            <person name="Hossain A.S."/>
            <person name="Chowdhury A."/>
            <person name="Snigdha A.R."/>
            <person name="Mortoza M.S."/>
            <person name="Matin S.A."/>
            <person name="Hoque S.M.E."/>
            <person name="Islam M.K."/>
            <person name="Roy D.K."/>
            <person name="Haider R."/>
            <person name="Moosa M.M."/>
            <person name="Elias S.M."/>
            <person name="Hasan A.M."/>
            <person name="Jahan S."/>
            <person name="Shafiuddin M."/>
            <person name="Mahmood N."/>
            <person name="Shommy N.S."/>
        </authorList>
    </citation>
    <scope>NUCLEOTIDE SEQUENCE [LARGE SCALE GENOMIC DNA]</scope>
    <source>
        <strain evidence="3">cv. O-4</strain>
    </source>
</reference>
<name>A0A1R3I0X1_9ROSI</name>
<keyword evidence="3" id="KW-1185">Reference proteome</keyword>
<sequence>MAESSPFIFGSTTDSSSAAAQSKVRRIPKQYISKTRIVQNQNQSSVDSQNVTFTSPPPQSTEPVNISPAKSSTKDPAFSTQSPTNPNETIHGKNSLNSIDSASSFVGHVEESSPLPGKFYTS</sequence>
<feature type="compositionally biased region" description="Low complexity" evidence="1">
    <location>
        <begin position="38"/>
        <end position="51"/>
    </location>
</feature>
<evidence type="ECO:0000313" key="2">
    <source>
        <dbReference type="EMBL" id="OMO76237.1"/>
    </source>
</evidence>
<evidence type="ECO:0000256" key="1">
    <source>
        <dbReference type="SAM" id="MobiDB-lite"/>
    </source>
</evidence>
<feature type="compositionally biased region" description="Polar residues" evidence="1">
    <location>
        <begin position="78"/>
        <end position="100"/>
    </location>
</feature>
<gene>
    <name evidence="2" type="ORF">COLO4_25629</name>
</gene>
<dbReference type="EMBL" id="AWUE01019102">
    <property type="protein sequence ID" value="OMO76237.1"/>
    <property type="molecule type" value="Genomic_DNA"/>
</dbReference>
<protein>
    <submittedName>
        <fullName evidence="2">Uncharacterized protein</fullName>
    </submittedName>
</protein>
<accession>A0A1R3I0X1</accession>
<dbReference type="OrthoDB" id="1727058at2759"/>
<dbReference type="AlphaFoldDB" id="A0A1R3I0X1"/>